<keyword evidence="2" id="KW-0812">Transmembrane</keyword>
<dbReference type="Gene3D" id="1.25.40.10">
    <property type="entry name" value="Tetratricopeptide repeat domain"/>
    <property type="match status" value="1"/>
</dbReference>
<evidence type="ECO:0000313" key="4">
    <source>
        <dbReference type="Proteomes" id="UP000264071"/>
    </source>
</evidence>
<feature type="region of interest" description="Disordered" evidence="1">
    <location>
        <begin position="257"/>
        <end position="277"/>
    </location>
</feature>
<dbReference type="EMBL" id="DPIY01000009">
    <property type="protein sequence ID" value="HCT57473.1"/>
    <property type="molecule type" value="Genomic_DNA"/>
</dbReference>
<evidence type="ECO:0000256" key="1">
    <source>
        <dbReference type="SAM" id="MobiDB-lite"/>
    </source>
</evidence>
<dbReference type="Proteomes" id="UP000264071">
    <property type="component" value="Unassembled WGS sequence"/>
</dbReference>
<name>A0A3D4V8L4_9BACT</name>
<protein>
    <submittedName>
        <fullName evidence="3">Tetratricopeptide repeat protein</fullName>
    </submittedName>
</protein>
<keyword evidence="2" id="KW-1133">Transmembrane helix</keyword>
<evidence type="ECO:0000313" key="3">
    <source>
        <dbReference type="EMBL" id="HCT57473.1"/>
    </source>
</evidence>
<feature type="transmembrane region" description="Helical" evidence="2">
    <location>
        <begin position="557"/>
        <end position="590"/>
    </location>
</feature>
<dbReference type="Pfam" id="PF14559">
    <property type="entry name" value="TPR_19"/>
    <property type="match status" value="1"/>
</dbReference>
<dbReference type="InterPro" id="IPR011990">
    <property type="entry name" value="TPR-like_helical_dom_sf"/>
</dbReference>
<sequence length="604" mass="62834">MSSNVNGVPGLRGTPITPATSTRPVGGARAVVRVTPTVSTERIGTDGPLSRSGLPLDALFETADLLETREPLPRGATAMGLAQARTALLRQLPGDALAALDDVWSGAQRSEEGWYLRAGALTVLGLPGEGERVASEGLDLRPTSLALRYLQSVTRAMTGDWSGARAALTNALDAAPEDPVLRLQQAVVLARQGHLSDASEIVAAVQQQFVDHPAVGWARAVLRTVATDRARRESRETISADDEGFASVVSFIDLPADDEPISRTTPRDTTRAAGPGLDDEIDAAAVDESVRWSPTDGGDLVEHAFASLGARLVRRPEGLPTADMRVLMRALSAGGTLMGSCTPEQAHAARTLIGQLLDATRHLEASTVMRPTPSVGLAALLAALRRHDPAEALRLWQRSSIAVAPGARRLVQALLDGARGGPDQAAESSPQRGRTDTGVDWTMSSAGIVRNERDGAALLPVRFGLSLLTDAPEVRSDAADLAGAPSAAANSVMYTPGAGFEGIRDGRAFTPRTPGMGVASDLVVQGEATGLGWGGARAADLLQGPQQRETEAAGARIAAVLCVVLAVGASVVGFNAVAIALAVGAAWLGMRRSTAGSFRANDRR</sequence>
<dbReference type="SUPFAM" id="SSF48452">
    <property type="entry name" value="TPR-like"/>
    <property type="match status" value="1"/>
</dbReference>
<keyword evidence="2" id="KW-0472">Membrane</keyword>
<reference evidence="3 4" key="1">
    <citation type="journal article" date="2018" name="Nat. Biotechnol.">
        <title>A standardized bacterial taxonomy based on genome phylogeny substantially revises the tree of life.</title>
        <authorList>
            <person name="Parks D.H."/>
            <person name="Chuvochina M."/>
            <person name="Waite D.W."/>
            <person name="Rinke C."/>
            <person name="Skarshewski A."/>
            <person name="Chaumeil P.A."/>
            <person name="Hugenholtz P."/>
        </authorList>
    </citation>
    <scope>NUCLEOTIDE SEQUENCE [LARGE SCALE GENOMIC DNA]</scope>
    <source>
        <strain evidence="3">UBA8844</strain>
    </source>
</reference>
<gene>
    <name evidence="3" type="ORF">DGD08_09755</name>
</gene>
<accession>A0A3D4V8L4</accession>
<organism evidence="3 4">
    <name type="scientific">Gemmatimonas aurantiaca</name>
    <dbReference type="NCBI Taxonomy" id="173480"/>
    <lineage>
        <taxon>Bacteria</taxon>
        <taxon>Pseudomonadati</taxon>
        <taxon>Gemmatimonadota</taxon>
        <taxon>Gemmatimonadia</taxon>
        <taxon>Gemmatimonadales</taxon>
        <taxon>Gemmatimonadaceae</taxon>
        <taxon>Gemmatimonas</taxon>
    </lineage>
</organism>
<comment type="caution">
    <text evidence="3">The sequence shown here is derived from an EMBL/GenBank/DDBJ whole genome shotgun (WGS) entry which is preliminary data.</text>
</comment>
<proteinExistence type="predicted"/>
<dbReference type="AlphaFoldDB" id="A0A3D4V8L4"/>
<evidence type="ECO:0000256" key="2">
    <source>
        <dbReference type="SAM" id="Phobius"/>
    </source>
</evidence>
<feature type="region of interest" description="Disordered" evidence="1">
    <location>
        <begin position="418"/>
        <end position="439"/>
    </location>
</feature>
<feature type="region of interest" description="Disordered" evidence="1">
    <location>
        <begin position="1"/>
        <end position="27"/>
    </location>
</feature>